<feature type="transmembrane region" description="Helical" evidence="6">
    <location>
        <begin position="131"/>
        <end position="149"/>
    </location>
</feature>
<evidence type="ECO:0000256" key="6">
    <source>
        <dbReference type="SAM" id="Phobius"/>
    </source>
</evidence>
<accession>Q7D7T7</accession>
<keyword evidence="3 6" id="KW-0812">Transmembrane</keyword>
<name>Q7D7T7_MYCTO</name>
<organism evidence="8 9">
    <name type="scientific">Mycobacterium tuberculosis (strain CDC 1551 / Oshkosh)</name>
    <dbReference type="NCBI Taxonomy" id="83331"/>
    <lineage>
        <taxon>Bacteria</taxon>
        <taxon>Bacillati</taxon>
        <taxon>Actinomycetota</taxon>
        <taxon>Actinomycetes</taxon>
        <taxon>Mycobacteriales</taxon>
        <taxon>Mycobacteriaceae</taxon>
        <taxon>Mycobacterium</taxon>
        <taxon>Mycobacterium tuberculosis complex</taxon>
    </lineage>
</organism>
<feature type="transmembrane region" description="Helical" evidence="6">
    <location>
        <begin position="365"/>
        <end position="384"/>
    </location>
</feature>
<keyword evidence="8" id="KW-0762">Sugar transport</keyword>
<proteinExistence type="predicted"/>
<gene>
    <name evidence="8" type="ordered locus">MT1953</name>
</gene>
<feature type="transmembrane region" description="Helical" evidence="6">
    <location>
        <begin position="275"/>
        <end position="292"/>
    </location>
</feature>
<sequence>MASFLGWTMDAFDYFLVVLVYADIATTFHHTKTDVAFLTTATLAMRPVGALLFGLWADRVGRRVPLMVDVSFYSVIGFLCAFAPNFTVLVILRLLYGIGMGGEWGLGAALSMEKVPAERRGVFSGLLQEGYAFGYLLASVAALVVMNWLGLSWRWLFGLSIIPALISLIIRYRVKESEVWEAAQDRMRLTKTRIRDVLGNPAIVRRFVYLVLLMTAFNWMSHGTQDVYPTFLTATTDHGAGLSSLTARWIVVIYNIGAIIGGLAFGTLSQRFSRRYTIVFCAALGLPIVPLFAYSRTAAMLCLGSFLMQVFVQGAWGVIPAHLTEMSPDAIRGVYPGVTYQLGNLLAAFNLPIQERLAESHGYPFALAATIVPVLLVVAVLTAIGKDATGIRFGTTETAFLVRHRNRH</sequence>
<evidence type="ECO:0000313" key="9">
    <source>
        <dbReference type="Proteomes" id="UP000001020"/>
    </source>
</evidence>
<dbReference type="InterPro" id="IPR005829">
    <property type="entry name" value="Sugar_transporter_CS"/>
</dbReference>
<dbReference type="NCBIfam" id="TIGR00891">
    <property type="entry name" value="2A0112"/>
    <property type="match status" value="1"/>
</dbReference>
<evidence type="ECO:0000313" key="8">
    <source>
        <dbReference type="EMBL" id="AAK46224.1"/>
    </source>
</evidence>
<dbReference type="Proteomes" id="UP000001020">
    <property type="component" value="Chromosome"/>
</dbReference>
<dbReference type="InterPro" id="IPR020846">
    <property type="entry name" value="MFS_dom"/>
</dbReference>
<evidence type="ECO:0000256" key="1">
    <source>
        <dbReference type="ARBA" id="ARBA00004651"/>
    </source>
</evidence>
<feature type="transmembrane region" description="Helical" evidence="6">
    <location>
        <begin position="333"/>
        <end position="353"/>
    </location>
</feature>
<dbReference type="InterPro" id="IPR004742">
    <property type="entry name" value="SA_transporter"/>
</dbReference>
<dbReference type="GO" id="GO:0005886">
    <property type="term" value="C:plasma membrane"/>
    <property type="evidence" value="ECO:0007669"/>
    <property type="project" value="UniProtKB-SubCell"/>
</dbReference>
<evidence type="ECO:0000256" key="3">
    <source>
        <dbReference type="ARBA" id="ARBA00022692"/>
    </source>
</evidence>
<keyword evidence="2" id="KW-0813">Transport</keyword>
<comment type="subcellular location">
    <subcellularLocation>
        <location evidence="1">Cell membrane</location>
        <topology evidence="1">Multi-pass membrane protein</topology>
    </subcellularLocation>
</comment>
<evidence type="ECO:0000256" key="4">
    <source>
        <dbReference type="ARBA" id="ARBA00022989"/>
    </source>
</evidence>
<keyword evidence="4 6" id="KW-1133">Transmembrane helix</keyword>
<feature type="transmembrane region" description="Helical" evidence="6">
    <location>
        <begin position="249"/>
        <end position="268"/>
    </location>
</feature>
<dbReference type="KEGG" id="mtc:MT1953"/>
<feature type="transmembrane region" description="Helical" evidence="6">
    <location>
        <begin position="298"/>
        <end position="321"/>
    </location>
</feature>
<dbReference type="HOGENOM" id="CLU_001265_46_1_11"/>
<dbReference type="InterPro" id="IPR011701">
    <property type="entry name" value="MFS"/>
</dbReference>
<dbReference type="EMBL" id="AE000516">
    <property type="protein sequence ID" value="AAK46224.1"/>
    <property type="molecule type" value="Genomic_DNA"/>
</dbReference>
<dbReference type="InterPro" id="IPR036259">
    <property type="entry name" value="MFS_trans_sf"/>
</dbReference>
<feature type="transmembrane region" description="Helical" evidence="6">
    <location>
        <begin position="64"/>
        <end position="84"/>
    </location>
</feature>
<dbReference type="CDD" id="cd17316">
    <property type="entry name" value="MFS_SV2_like"/>
    <property type="match status" value="1"/>
</dbReference>
<feature type="domain" description="Major facilitator superfamily (MFS) profile" evidence="7">
    <location>
        <begin position="1"/>
        <end position="387"/>
    </location>
</feature>
<evidence type="ECO:0000256" key="5">
    <source>
        <dbReference type="ARBA" id="ARBA00023136"/>
    </source>
</evidence>
<keyword evidence="9" id="KW-1185">Reference proteome</keyword>
<dbReference type="PROSITE" id="PS00217">
    <property type="entry name" value="SUGAR_TRANSPORT_2"/>
    <property type="match status" value="1"/>
</dbReference>
<keyword evidence="5 6" id="KW-0472">Membrane</keyword>
<feature type="transmembrane region" description="Helical" evidence="6">
    <location>
        <begin position="203"/>
        <end position="221"/>
    </location>
</feature>
<evidence type="ECO:0000259" key="7">
    <source>
        <dbReference type="PROSITE" id="PS50850"/>
    </source>
</evidence>
<dbReference type="AlphaFoldDB" id="Q7D7T7"/>
<dbReference type="PANTHER" id="PTHR23508">
    <property type="entry name" value="CARBOXYLIC ACID TRANSPORTER PROTEIN HOMOLOG"/>
    <property type="match status" value="1"/>
</dbReference>
<dbReference type="PANTHER" id="PTHR23508:SF10">
    <property type="entry name" value="CARBOXYLIC ACID TRANSPORTER PROTEIN HOMOLOG"/>
    <property type="match status" value="1"/>
</dbReference>
<feature type="transmembrane region" description="Helical" evidence="6">
    <location>
        <begin position="35"/>
        <end position="57"/>
    </location>
</feature>
<reference evidence="8 9" key="1">
    <citation type="journal article" date="2002" name="J. Bacteriol.">
        <title>Whole-genome comparison of Mycobacterium tuberculosis clinical and laboratory strains.</title>
        <authorList>
            <person name="Fleischmann R.D."/>
            <person name="Alland D."/>
            <person name="Eisen J.A."/>
            <person name="Carpenter L."/>
            <person name="White O."/>
            <person name="Peterson J."/>
            <person name="DeBoy R."/>
            <person name="Dodson R."/>
            <person name="Gwinn M."/>
            <person name="Haft D."/>
            <person name="Hickey E."/>
            <person name="Kolonay J.F."/>
            <person name="Nelson W.C."/>
            <person name="Umayam L.A."/>
            <person name="Ermolaeva M."/>
            <person name="Salzberg S.L."/>
            <person name="Delcher A."/>
            <person name="Utterback T."/>
            <person name="Weidman J."/>
            <person name="Khouri H."/>
            <person name="Gill J."/>
            <person name="Mikula A."/>
            <person name="Bishai W."/>
            <person name="Jacobs Jr W.R.Jr."/>
            <person name="Venter J.C."/>
            <person name="Fraser C.M."/>
        </authorList>
    </citation>
    <scope>NUCLEOTIDE SEQUENCE [LARGE SCALE GENOMIC DNA]</scope>
    <source>
        <strain evidence="9">CDC 1551 / Oshkosh</strain>
    </source>
</reference>
<protein>
    <submittedName>
        <fullName evidence="8">Sugar transporter family protein</fullName>
    </submittedName>
</protein>
<dbReference type="GO" id="GO:0015136">
    <property type="term" value="F:sialic acid transmembrane transporter activity"/>
    <property type="evidence" value="ECO:0007669"/>
    <property type="project" value="InterPro"/>
</dbReference>
<dbReference type="Pfam" id="PF07690">
    <property type="entry name" value="MFS_1"/>
    <property type="match status" value="1"/>
</dbReference>
<dbReference type="PROSITE" id="PS50850">
    <property type="entry name" value="MFS"/>
    <property type="match status" value="1"/>
</dbReference>
<dbReference type="Gene3D" id="1.20.1250.20">
    <property type="entry name" value="MFS general substrate transporter like domains"/>
    <property type="match status" value="2"/>
</dbReference>
<evidence type="ECO:0000256" key="2">
    <source>
        <dbReference type="ARBA" id="ARBA00022448"/>
    </source>
</evidence>
<dbReference type="GO" id="GO:0046943">
    <property type="term" value="F:carboxylic acid transmembrane transporter activity"/>
    <property type="evidence" value="ECO:0007669"/>
    <property type="project" value="TreeGrafter"/>
</dbReference>
<dbReference type="SUPFAM" id="SSF103473">
    <property type="entry name" value="MFS general substrate transporter"/>
    <property type="match status" value="1"/>
</dbReference>